<evidence type="ECO:0000256" key="5">
    <source>
        <dbReference type="ARBA" id="ARBA00038359"/>
    </source>
</evidence>
<dbReference type="EMBL" id="ML991833">
    <property type="protein sequence ID" value="KAF2230960.1"/>
    <property type="molecule type" value="Genomic_DNA"/>
</dbReference>
<reference evidence="8" key="1">
    <citation type="journal article" date="2020" name="Stud. Mycol.">
        <title>101 Dothideomycetes genomes: a test case for predicting lifestyles and emergence of pathogens.</title>
        <authorList>
            <person name="Haridas S."/>
            <person name="Albert R."/>
            <person name="Binder M."/>
            <person name="Bloem J."/>
            <person name="Labutti K."/>
            <person name="Salamov A."/>
            <person name="Andreopoulos B."/>
            <person name="Baker S."/>
            <person name="Barry K."/>
            <person name="Bills G."/>
            <person name="Bluhm B."/>
            <person name="Cannon C."/>
            <person name="Castanera R."/>
            <person name="Culley D."/>
            <person name="Daum C."/>
            <person name="Ezra D."/>
            <person name="Gonzalez J."/>
            <person name="Henrissat B."/>
            <person name="Kuo A."/>
            <person name="Liang C."/>
            <person name="Lipzen A."/>
            <person name="Lutzoni F."/>
            <person name="Magnuson J."/>
            <person name="Mondo S."/>
            <person name="Nolan M."/>
            <person name="Ohm R."/>
            <person name="Pangilinan J."/>
            <person name="Park H.-J."/>
            <person name="Ramirez L."/>
            <person name="Alfaro M."/>
            <person name="Sun H."/>
            <person name="Tritt A."/>
            <person name="Yoshinaga Y."/>
            <person name="Zwiers L.-H."/>
            <person name="Turgeon B."/>
            <person name="Goodwin S."/>
            <person name="Spatafora J."/>
            <person name="Crous P."/>
            <person name="Grigoriev I."/>
        </authorList>
    </citation>
    <scope>NUCLEOTIDE SEQUENCE</scope>
    <source>
        <strain evidence="8">Tuck. ex Michener</strain>
    </source>
</reference>
<evidence type="ECO:0000256" key="3">
    <source>
        <dbReference type="ARBA" id="ARBA00022989"/>
    </source>
</evidence>
<feature type="transmembrane region" description="Helical" evidence="6">
    <location>
        <begin position="176"/>
        <end position="196"/>
    </location>
</feature>
<feature type="domain" description="Rhodopsin" evidence="7">
    <location>
        <begin position="27"/>
        <end position="279"/>
    </location>
</feature>
<sequence>MTELYTPASIIALFVIFPLIALVVLGLRFHVRLNLQKPRELGIDDWMVLVGTILTVSLNINGLVSTIDGGLGRHTQLTPEGKPIPTPRLRVTQHTVYPQDIIEKVAYGLVKLSILFFYRRIFRVESFRRINSIIIAIVGLWAIVFFFVTIFECGVHPAVQWTASKEVQDATCVNTARLLLCFAITDIITDFFVLVLPIRQVWRLQMSLKNKYAVSFIFALGGLSTAAGIVRLGLVVRASNADYGASSDTLGQLTPPFVWTNLEVTIGVIAASLPTLGPLR</sequence>
<accession>A0A6A6GZN7</accession>
<dbReference type="AlphaFoldDB" id="A0A6A6GZN7"/>
<evidence type="ECO:0000256" key="2">
    <source>
        <dbReference type="ARBA" id="ARBA00022692"/>
    </source>
</evidence>
<name>A0A6A6GZN7_VIRVR</name>
<comment type="subcellular location">
    <subcellularLocation>
        <location evidence="1">Membrane</location>
        <topology evidence="1">Multi-pass membrane protein</topology>
    </subcellularLocation>
</comment>
<dbReference type="InterPro" id="IPR052337">
    <property type="entry name" value="SAT4-like"/>
</dbReference>
<keyword evidence="2 6" id="KW-0812">Transmembrane</keyword>
<protein>
    <recommendedName>
        <fullName evidence="7">Rhodopsin domain-containing protein</fullName>
    </recommendedName>
</protein>
<dbReference type="Pfam" id="PF20684">
    <property type="entry name" value="Fung_rhodopsin"/>
    <property type="match status" value="1"/>
</dbReference>
<evidence type="ECO:0000256" key="6">
    <source>
        <dbReference type="SAM" id="Phobius"/>
    </source>
</evidence>
<dbReference type="GO" id="GO:0016020">
    <property type="term" value="C:membrane"/>
    <property type="evidence" value="ECO:0007669"/>
    <property type="project" value="UniProtKB-SubCell"/>
</dbReference>
<feature type="transmembrane region" description="Helical" evidence="6">
    <location>
        <begin position="216"/>
        <end position="236"/>
    </location>
</feature>
<evidence type="ECO:0000256" key="1">
    <source>
        <dbReference type="ARBA" id="ARBA00004141"/>
    </source>
</evidence>
<organism evidence="8 9">
    <name type="scientific">Viridothelium virens</name>
    <name type="common">Speckled blister lichen</name>
    <name type="synonym">Trypethelium virens</name>
    <dbReference type="NCBI Taxonomy" id="1048519"/>
    <lineage>
        <taxon>Eukaryota</taxon>
        <taxon>Fungi</taxon>
        <taxon>Dikarya</taxon>
        <taxon>Ascomycota</taxon>
        <taxon>Pezizomycotina</taxon>
        <taxon>Dothideomycetes</taxon>
        <taxon>Dothideomycetes incertae sedis</taxon>
        <taxon>Trypetheliales</taxon>
        <taxon>Trypetheliaceae</taxon>
        <taxon>Viridothelium</taxon>
    </lineage>
</organism>
<gene>
    <name evidence="8" type="ORF">EV356DRAFT_316742</name>
</gene>
<evidence type="ECO:0000259" key="7">
    <source>
        <dbReference type="Pfam" id="PF20684"/>
    </source>
</evidence>
<keyword evidence="9" id="KW-1185">Reference proteome</keyword>
<dbReference type="Proteomes" id="UP000800092">
    <property type="component" value="Unassembled WGS sequence"/>
</dbReference>
<keyword evidence="3 6" id="KW-1133">Transmembrane helix</keyword>
<comment type="similarity">
    <text evidence="5">Belongs to the SAT4 family.</text>
</comment>
<feature type="transmembrane region" description="Helical" evidence="6">
    <location>
        <begin position="46"/>
        <end position="67"/>
    </location>
</feature>
<evidence type="ECO:0000256" key="4">
    <source>
        <dbReference type="ARBA" id="ARBA00023136"/>
    </source>
</evidence>
<dbReference type="PANTHER" id="PTHR33048:SF134">
    <property type="entry name" value="INTEGRAL MEMBRANE PROTEIN"/>
    <property type="match status" value="1"/>
</dbReference>
<feature type="transmembrane region" description="Helical" evidence="6">
    <location>
        <begin position="6"/>
        <end position="25"/>
    </location>
</feature>
<keyword evidence="4 6" id="KW-0472">Membrane</keyword>
<dbReference type="PANTHER" id="PTHR33048">
    <property type="entry name" value="PTH11-LIKE INTEGRAL MEMBRANE PROTEIN (AFU_ORTHOLOGUE AFUA_5G11245)"/>
    <property type="match status" value="1"/>
</dbReference>
<feature type="transmembrane region" description="Helical" evidence="6">
    <location>
        <begin position="130"/>
        <end position="151"/>
    </location>
</feature>
<evidence type="ECO:0000313" key="8">
    <source>
        <dbReference type="EMBL" id="KAF2230960.1"/>
    </source>
</evidence>
<dbReference type="InterPro" id="IPR049326">
    <property type="entry name" value="Rhodopsin_dom_fungi"/>
</dbReference>
<dbReference type="OrthoDB" id="5393606at2759"/>
<evidence type="ECO:0000313" key="9">
    <source>
        <dbReference type="Proteomes" id="UP000800092"/>
    </source>
</evidence>
<proteinExistence type="inferred from homology"/>